<evidence type="ECO:0000256" key="3">
    <source>
        <dbReference type="ARBA" id="ARBA00023274"/>
    </source>
</evidence>
<reference evidence="7 8" key="1">
    <citation type="journal article" date="2020" name="Biotechnol. Biofuels">
        <title>New insights from the biogas microbiome by comprehensive genome-resolved metagenomics of nearly 1600 species originating from multiple anaerobic digesters.</title>
        <authorList>
            <person name="Campanaro S."/>
            <person name="Treu L."/>
            <person name="Rodriguez-R L.M."/>
            <person name="Kovalovszki A."/>
            <person name="Ziels R.M."/>
            <person name="Maus I."/>
            <person name="Zhu X."/>
            <person name="Kougias P.G."/>
            <person name="Basile A."/>
            <person name="Luo G."/>
            <person name="Schluter A."/>
            <person name="Konstantinidis K.T."/>
            <person name="Angelidaki I."/>
        </authorList>
    </citation>
    <scope>NUCLEOTIDE SEQUENCE [LARGE SCALE GENOMIC DNA]</scope>
    <source>
        <strain evidence="7">AS19jrsBPTG_9</strain>
    </source>
</reference>
<dbReference type="Proteomes" id="UP000564033">
    <property type="component" value="Unassembled WGS sequence"/>
</dbReference>
<dbReference type="InterPro" id="IPR000630">
    <property type="entry name" value="Ribosomal_uS8"/>
</dbReference>
<dbReference type="GO" id="GO:0003735">
    <property type="term" value="F:structural constituent of ribosome"/>
    <property type="evidence" value="ECO:0007669"/>
    <property type="project" value="InterPro"/>
</dbReference>
<evidence type="ECO:0000256" key="5">
    <source>
        <dbReference type="HAMAP-Rule" id="MF_01302"/>
    </source>
</evidence>
<sequence>MNDLTADLLTRIKNGILREKEEVLIPNTKMNVELLKVLRTEEMIGEVTTVDEDIKVELLYNDTEPVISTLKRVSKPGQRIYVSAKEIKPVMNGRGISVISTSKGLMTGAQAKSQNIGGELICEVW</sequence>
<dbReference type="InterPro" id="IPR047863">
    <property type="entry name" value="Ribosomal_uS8_CS"/>
</dbReference>
<dbReference type="Gene3D" id="3.30.1370.30">
    <property type="match status" value="1"/>
</dbReference>
<comment type="function">
    <text evidence="5">One of the primary rRNA binding proteins, it binds directly to 16S rRNA central domain where it helps coordinate assembly of the platform of the 30S subunit.</text>
</comment>
<keyword evidence="3 5" id="KW-0687">Ribonucleoprotein</keyword>
<comment type="similarity">
    <text evidence="1 5 6">Belongs to the universal ribosomal protein uS8 family.</text>
</comment>
<keyword evidence="5" id="KW-0694">RNA-binding</keyword>
<dbReference type="GO" id="GO:0005737">
    <property type="term" value="C:cytoplasm"/>
    <property type="evidence" value="ECO:0007669"/>
    <property type="project" value="UniProtKB-ARBA"/>
</dbReference>
<dbReference type="GO" id="GO:0006412">
    <property type="term" value="P:translation"/>
    <property type="evidence" value="ECO:0007669"/>
    <property type="project" value="UniProtKB-UniRule"/>
</dbReference>
<name>A0A847VDA6_9BACT</name>
<evidence type="ECO:0000256" key="6">
    <source>
        <dbReference type="RuleBase" id="RU003660"/>
    </source>
</evidence>
<dbReference type="FunFam" id="3.30.1490.10:FF:000001">
    <property type="entry name" value="30S ribosomal protein S8"/>
    <property type="match status" value="1"/>
</dbReference>
<dbReference type="NCBIfam" id="NF001109">
    <property type="entry name" value="PRK00136.1"/>
    <property type="match status" value="1"/>
</dbReference>
<proteinExistence type="inferred from homology"/>
<comment type="caution">
    <text evidence="7">The sequence shown here is derived from an EMBL/GenBank/DDBJ whole genome shotgun (WGS) entry which is preliminary data.</text>
</comment>
<evidence type="ECO:0000256" key="4">
    <source>
        <dbReference type="ARBA" id="ARBA00035258"/>
    </source>
</evidence>
<organism evidence="7 8">
    <name type="scientific">Candidatus Dojkabacteria bacterium</name>
    <dbReference type="NCBI Taxonomy" id="2099670"/>
    <lineage>
        <taxon>Bacteria</taxon>
        <taxon>Candidatus Dojkabacteria</taxon>
    </lineage>
</organism>
<comment type="subunit">
    <text evidence="5">Part of the 30S ribosomal subunit. Contacts proteins S5 and S12.</text>
</comment>
<accession>A0A847VDA6</accession>
<evidence type="ECO:0000256" key="2">
    <source>
        <dbReference type="ARBA" id="ARBA00022980"/>
    </source>
</evidence>
<dbReference type="EMBL" id="JAAZIL010000051">
    <property type="protein sequence ID" value="NLZ24508.1"/>
    <property type="molecule type" value="Genomic_DNA"/>
</dbReference>
<dbReference type="GO" id="GO:0019843">
    <property type="term" value="F:rRNA binding"/>
    <property type="evidence" value="ECO:0007669"/>
    <property type="project" value="UniProtKB-UniRule"/>
</dbReference>
<gene>
    <name evidence="5 7" type="primary">rpsH</name>
    <name evidence="7" type="ORF">GX888_02055</name>
</gene>
<evidence type="ECO:0000256" key="1">
    <source>
        <dbReference type="ARBA" id="ARBA00006471"/>
    </source>
</evidence>
<evidence type="ECO:0000313" key="7">
    <source>
        <dbReference type="EMBL" id="NLZ24508.1"/>
    </source>
</evidence>
<dbReference type="Gene3D" id="3.30.1490.10">
    <property type="match status" value="1"/>
</dbReference>
<dbReference type="HAMAP" id="MF_01302_B">
    <property type="entry name" value="Ribosomal_uS8_B"/>
    <property type="match status" value="1"/>
</dbReference>
<dbReference type="GO" id="GO:1990904">
    <property type="term" value="C:ribonucleoprotein complex"/>
    <property type="evidence" value="ECO:0007669"/>
    <property type="project" value="UniProtKB-KW"/>
</dbReference>
<dbReference type="PROSITE" id="PS00053">
    <property type="entry name" value="RIBOSOMAL_S8"/>
    <property type="match status" value="1"/>
</dbReference>
<dbReference type="SUPFAM" id="SSF56047">
    <property type="entry name" value="Ribosomal protein S8"/>
    <property type="match status" value="1"/>
</dbReference>
<dbReference type="AlphaFoldDB" id="A0A847VDA6"/>
<dbReference type="InterPro" id="IPR035987">
    <property type="entry name" value="Ribosomal_uS8_sf"/>
</dbReference>
<keyword evidence="2 5" id="KW-0689">Ribosomal protein</keyword>
<dbReference type="Pfam" id="PF00410">
    <property type="entry name" value="Ribosomal_S8"/>
    <property type="match status" value="1"/>
</dbReference>
<protein>
    <recommendedName>
        <fullName evidence="4 5">Small ribosomal subunit protein uS8</fullName>
    </recommendedName>
</protein>
<keyword evidence="5" id="KW-0699">rRNA-binding</keyword>
<evidence type="ECO:0000313" key="8">
    <source>
        <dbReference type="Proteomes" id="UP000564033"/>
    </source>
</evidence>
<dbReference type="GO" id="GO:0005840">
    <property type="term" value="C:ribosome"/>
    <property type="evidence" value="ECO:0007669"/>
    <property type="project" value="UniProtKB-KW"/>
</dbReference>
<dbReference type="PANTHER" id="PTHR11758">
    <property type="entry name" value="40S RIBOSOMAL PROTEIN S15A"/>
    <property type="match status" value="1"/>
</dbReference>